<reference evidence="2 3" key="1">
    <citation type="submission" date="2019-06" db="EMBL/GenBank/DDBJ databases">
        <title>Sequencing the genomes of 1000 actinobacteria strains.</title>
        <authorList>
            <person name="Klenk H.-P."/>
        </authorList>
    </citation>
    <scope>NUCLEOTIDE SEQUENCE [LARGE SCALE GENOMIC DNA]</scope>
    <source>
        <strain evidence="2 3">DSM 43186</strain>
    </source>
</reference>
<sequence length="78" mass="8751">MSRDAIDPAWLETQLRNAQWRTSSFSSGGTNCIQVAFLDRGLVAIRDSKQPQNPPLLFSDAEYDAFVKGIEHGELRRA</sequence>
<proteinExistence type="predicted"/>
<organism evidence="2 3">
    <name type="scientific">Thermopolyspora flexuosa</name>
    <dbReference type="NCBI Taxonomy" id="103836"/>
    <lineage>
        <taxon>Bacteria</taxon>
        <taxon>Bacillati</taxon>
        <taxon>Actinomycetota</taxon>
        <taxon>Actinomycetes</taxon>
        <taxon>Streptosporangiales</taxon>
        <taxon>Streptosporangiaceae</taxon>
        <taxon>Thermopolyspora</taxon>
    </lineage>
</organism>
<dbReference type="RefSeq" id="WP_142261385.1">
    <property type="nucleotide sequence ID" value="NZ_BMPV01000002.1"/>
</dbReference>
<feature type="domain" description="DUF397" evidence="1">
    <location>
        <begin position="18"/>
        <end position="70"/>
    </location>
</feature>
<accession>A0A543J4F1</accession>
<dbReference type="Proteomes" id="UP000319213">
    <property type="component" value="Unassembled WGS sequence"/>
</dbReference>
<dbReference type="AlphaFoldDB" id="A0A543J4F1"/>
<comment type="caution">
    <text evidence="2">The sequence shown here is derived from an EMBL/GenBank/DDBJ whole genome shotgun (WGS) entry which is preliminary data.</text>
</comment>
<protein>
    <submittedName>
        <fullName evidence="2">Uncharacterized protein DUF397</fullName>
    </submittedName>
</protein>
<evidence type="ECO:0000313" key="2">
    <source>
        <dbReference type="EMBL" id="TQM77692.1"/>
    </source>
</evidence>
<dbReference type="EMBL" id="VFPQ01000001">
    <property type="protein sequence ID" value="TQM77692.1"/>
    <property type="molecule type" value="Genomic_DNA"/>
</dbReference>
<keyword evidence="3" id="KW-1185">Reference proteome</keyword>
<gene>
    <name evidence="2" type="ORF">FHX40_4463</name>
</gene>
<name>A0A543J4F1_9ACTN</name>
<evidence type="ECO:0000259" key="1">
    <source>
        <dbReference type="Pfam" id="PF04149"/>
    </source>
</evidence>
<dbReference type="InterPro" id="IPR007278">
    <property type="entry name" value="DUF397"/>
</dbReference>
<dbReference type="OrthoDB" id="3482190at2"/>
<evidence type="ECO:0000313" key="3">
    <source>
        <dbReference type="Proteomes" id="UP000319213"/>
    </source>
</evidence>
<dbReference type="Pfam" id="PF04149">
    <property type="entry name" value="DUF397"/>
    <property type="match status" value="1"/>
</dbReference>